<dbReference type="Proteomes" id="UP001201262">
    <property type="component" value="Unassembled WGS sequence"/>
</dbReference>
<dbReference type="InterPro" id="IPR036864">
    <property type="entry name" value="Zn2-C6_fun-type_DNA-bd_sf"/>
</dbReference>
<gene>
    <name evidence="6" type="ORF">BGW36DRAFT_392076</name>
</gene>
<keyword evidence="7" id="KW-1185">Reference proteome</keyword>
<keyword evidence="3" id="KW-0804">Transcription</keyword>
<sequence length="519" mass="59589">MVRHGMLSRGCENCRKRKIKCDQARPDCSQCLKGGWKCPQYGDTLERIFQRRGPSDFGEGQNLAPLMPMGRSSSSFPKQSRLSSTNYICGSSFVTKTTTVSSEHHDLSFCAPLERGIIHPINSRAIEFFLASQIFHQPDIIRGYYEYLPALTRYATVDKRLFNSLSAVALAAYAYNFRHATILKKARWYYGQALQCVNNALSSINESVQDSTIISILLLSTFENMTCDDRKSFRNTEAHMIGVMAILNMRGRSQFEPRHRLQIFQHMCTCLHLSSLIHSIRIPRQLRILRAHAAEFLDTDDPAWKLSGIMAKLAKFREDVKTKVIRNRSDIVQSALEIDQDLTLLEDQMPYQWHFQTVSLPTKCHLVFDTYYHIYPDLWVACTWNNLRTCRLLLHKEICKQLLKVSHTGFVAEGSVYQNSKMILQQIIDEICATIPQFCDNLSSLADSKAHLAKYRNTIPANAAGYFLMWPLLNMSSIIDSEIQREWVVHWTCYIGRKSGIQQAFVVADLLRTKQEFTI</sequence>
<dbReference type="EMBL" id="JAJTJA010000017">
    <property type="protein sequence ID" value="KAH8688720.1"/>
    <property type="molecule type" value="Genomic_DNA"/>
</dbReference>
<dbReference type="GO" id="GO:0000981">
    <property type="term" value="F:DNA-binding transcription factor activity, RNA polymerase II-specific"/>
    <property type="evidence" value="ECO:0007669"/>
    <property type="project" value="InterPro"/>
</dbReference>
<evidence type="ECO:0000256" key="1">
    <source>
        <dbReference type="ARBA" id="ARBA00023015"/>
    </source>
</evidence>
<dbReference type="AlphaFoldDB" id="A0AAD4KHP8"/>
<evidence type="ECO:0000256" key="4">
    <source>
        <dbReference type="ARBA" id="ARBA00023242"/>
    </source>
</evidence>
<dbReference type="PROSITE" id="PS00463">
    <property type="entry name" value="ZN2_CY6_FUNGAL_1"/>
    <property type="match status" value="1"/>
</dbReference>
<dbReference type="Gene3D" id="4.10.240.10">
    <property type="entry name" value="Zn(2)-C6 fungal-type DNA-binding domain"/>
    <property type="match status" value="1"/>
</dbReference>
<accession>A0AAD4KHP8</accession>
<dbReference type="RefSeq" id="XP_046065192.1">
    <property type="nucleotide sequence ID" value="XM_046217653.1"/>
</dbReference>
<dbReference type="CDD" id="cd00067">
    <property type="entry name" value="GAL4"/>
    <property type="match status" value="1"/>
</dbReference>
<keyword evidence="2" id="KW-0238">DNA-binding</keyword>
<name>A0AAD4KHP8_9EURO</name>
<dbReference type="PANTHER" id="PTHR38791">
    <property type="entry name" value="ZN(II)2CYS6 TRANSCRIPTION FACTOR (EUROFUNG)-RELATED-RELATED"/>
    <property type="match status" value="1"/>
</dbReference>
<evidence type="ECO:0000313" key="7">
    <source>
        <dbReference type="Proteomes" id="UP001201262"/>
    </source>
</evidence>
<dbReference type="InterPro" id="IPR001138">
    <property type="entry name" value="Zn2Cys6_DnaBD"/>
</dbReference>
<feature type="domain" description="Zn(2)-C6 fungal-type" evidence="5">
    <location>
        <begin position="10"/>
        <end position="38"/>
    </location>
</feature>
<evidence type="ECO:0000256" key="2">
    <source>
        <dbReference type="ARBA" id="ARBA00023125"/>
    </source>
</evidence>
<dbReference type="PROSITE" id="PS50048">
    <property type="entry name" value="ZN2_CY6_FUNGAL_2"/>
    <property type="match status" value="1"/>
</dbReference>
<comment type="caution">
    <text evidence="6">The sequence shown here is derived from an EMBL/GenBank/DDBJ whole genome shotgun (WGS) entry which is preliminary data.</text>
</comment>
<protein>
    <submittedName>
        <fullName evidence="6">C6 transcription factor</fullName>
    </submittedName>
</protein>
<organism evidence="6 7">
    <name type="scientific">Talaromyces proteolyticus</name>
    <dbReference type="NCBI Taxonomy" id="1131652"/>
    <lineage>
        <taxon>Eukaryota</taxon>
        <taxon>Fungi</taxon>
        <taxon>Dikarya</taxon>
        <taxon>Ascomycota</taxon>
        <taxon>Pezizomycotina</taxon>
        <taxon>Eurotiomycetes</taxon>
        <taxon>Eurotiomycetidae</taxon>
        <taxon>Eurotiales</taxon>
        <taxon>Trichocomaceae</taxon>
        <taxon>Talaromyces</taxon>
        <taxon>Talaromyces sect. Bacilispori</taxon>
    </lineage>
</organism>
<dbReference type="SUPFAM" id="SSF57701">
    <property type="entry name" value="Zn2/Cys6 DNA-binding domain"/>
    <property type="match status" value="1"/>
</dbReference>
<evidence type="ECO:0000256" key="3">
    <source>
        <dbReference type="ARBA" id="ARBA00023163"/>
    </source>
</evidence>
<dbReference type="GO" id="GO:0008270">
    <property type="term" value="F:zinc ion binding"/>
    <property type="evidence" value="ECO:0007669"/>
    <property type="project" value="InterPro"/>
</dbReference>
<proteinExistence type="predicted"/>
<keyword evidence="1" id="KW-0805">Transcription regulation</keyword>
<evidence type="ECO:0000313" key="6">
    <source>
        <dbReference type="EMBL" id="KAH8688720.1"/>
    </source>
</evidence>
<reference evidence="6" key="1">
    <citation type="submission" date="2021-12" db="EMBL/GenBank/DDBJ databases">
        <title>Convergent genome expansion in fungi linked to evolution of root-endophyte symbiosis.</title>
        <authorList>
            <consortium name="DOE Joint Genome Institute"/>
            <person name="Ke Y.-H."/>
            <person name="Bonito G."/>
            <person name="Liao H.-L."/>
            <person name="Looney B."/>
            <person name="Rojas-Flechas A."/>
            <person name="Nash J."/>
            <person name="Hameed K."/>
            <person name="Schadt C."/>
            <person name="Martin F."/>
            <person name="Crous P.W."/>
            <person name="Miettinen O."/>
            <person name="Magnuson J.K."/>
            <person name="Labbe J."/>
            <person name="Jacobson D."/>
            <person name="Doktycz M.J."/>
            <person name="Veneault-Fourrey C."/>
            <person name="Kuo A."/>
            <person name="Mondo S."/>
            <person name="Calhoun S."/>
            <person name="Riley R."/>
            <person name="Ohm R."/>
            <person name="LaButti K."/>
            <person name="Andreopoulos B."/>
            <person name="Pangilinan J."/>
            <person name="Nolan M."/>
            <person name="Tritt A."/>
            <person name="Clum A."/>
            <person name="Lipzen A."/>
            <person name="Daum C."/>
            <person name="Barry K."/>
            <person name="Grigoriev I.V."/>
            <person name="Vilgalys R."/>
        </authorList>
    </citation>
    <scope>NUCLEOTIDE SEQUENCE</scope>
    <source>
        <strain evidence="6">PMI_201</strain>
    </source>
</reference>
<keyword evidence="4" id="KW-0539">Nucleus</keyword>
<dbReference type="InterPro" id="IPR053175">
    <property type="entry name" value="DHMBA_Reg_Transcription_Factor"/>
</dbReference>
<dbReference type="SMART" id="SM00066">
    <property type="entry name" value="GAL4"/>
    <property type="match status" value="1"/>
</dbReference>
<dbReference type="GeneID" id="70247940"/>
<dbReference type="GO" id="GO:0003677">
    <property type="term" value="F:DNA binding"/>
    <property type="evidence" value="ECO:0007669"/>
    <property type="project" value="UniProtKB-KW"/>
</dbReference>
<evidence type="ECO:0000259" key="5">
    <source>
        <dbReference type="PROSITE" id="PS50048"/>
    </source>
</evidence>
<dbReference type="Pfam" id="PF00172">
    <property type="entry name" value="Zn_clus"/>
    <property type="match status" value="1"/>
</dbReference>